<protein>
    <recommendedName>
        <fullName evidence="3">Type VI secretion system (T6SS) EvfL/ImpJ/VasE family protein</fullName>
    </recommendedName>
</protein>
<evidence type="ECO:0008006" key="3">
    <source>
        <dbReference type="Google" id="ProtNLM"/>
    </source>
</evidence>
<keyword evidence="2" id="KW-1185">Reference proteome</keyword>
<organism evidence="1 2">
    <name type="scientific">Tenacibaculum caenipelagi</name>
    <dbReference type="NCBI Taxonomy" id="1325435"/>
    <lineage>
        <taxon>Bacteria</taxon>
        <taxon>Pseudomonadati</taxon>
        <taxon>Bacteroidota</taxon>
        <taxon>Flavobacteriia</taxon>
        <taxon>Flavobacteriales</taxon>
        <taxon>Flavobacteriaceae</taxon>
        <taxon>Tenacibaculum</taxon>
    </lineage>
</organism>
<accession>A0A4R6TLA8</accession>
<evidence type="ECO:0000313" key="1">
    <source>
        <dbReference type="EMBL" id="TDQ30357.1"/>
    </source>
</evidence>
<dbReference type="Proteomes" id="UP000295390">
    <property type="component" value="Unassembled WGS sequence"/>
</dbReference>
<sequence length="385" mass="44479">MNKKMNHLPVNWTDGVKISAEHFFKSYNNVIETIKDYSSVCLKSYEYGLTEKTSNFENLQLEALTDGDNSLIIKLKSCNAITQGGYRIIYHPNLYGEDSPSVTLKTSDFDKTESEEFYVILTLSPFEYLPVGMPDPEVLPLHHPHVLPKLKLHTVPVSKINTSFLKEHFLVVSKILWVNGLFSIDQDYIPPVVNLSANEQLEDFSKGLLQVLISVKNYTVKVFKKNNEQKNNNKLVINTFSICEILQEYYSDNIFNLENLSFKRSPIYLVDRLVVLANKLSICLSIMNDKEKEELLQYYYQWTDIKPSYILDIIADTVNVKYNHIEISETFGVLNKFVTMLERIFKKMSELEYIGQRKDNIVINEESISQFSGSKGRNTTWSIID</sequence>
<dbReference type="EMBL" id="SNYH01000001">
    <property type="protein sequence ID" value="TDQ30357.1"/>
    <property type="molecule type" value="Genomic_DNA"/>
</dbReference>
<gene>
    <name evidence="1" type="ORF">DFQ07_0700</name>
</gene>
<proteinExistence type="predicted"/>
<dbReference type="AlphaFoldDB" id="A0A4R6TLA8"/>
<reference evidence="1 2" key="1">
    <citation type="submission" date="2019-03" db="EMBL/GenBank/DDBJ databases">
        <title>Genomic Encyclopedia of Type Strains, Phase III (KMG-III): the genomes of soil and plant-associated and newly described type strains.</title>
        <authorList>
            <person name="Whitman W."/>
        </authorList>
    </citation>
    <scope>NUCLEOTIDE SEQUENCE [LARGE SCALE GENOMIC DNA]</scope>
    <source>
        <strain evidence="1 2">CECT 8283</strain>
    </source>
</reference>
<evidence type="ECO:0000313" key="2">
    <source>
        <dbReference type="Proteomes" id="UP000295390"/>
    </source>
</evidence>
<dbReference type="RefSeq" id="WP_133534867.1">
    <property type="nucleotide sequence ID" value="NZ_SNYH01000001.1"/>
</dbReference>
<name>A0A4R6TLA8_9FLAO</name>
<dbReference type="OrthoDB" id="1090702at2"/>
<comment type="caution">
    <text evidence="1">The sequence shown here is derived from an EMBL/GenBank/DDBJ whole genome shotgun (WGS) entry which is preliminary data.</text>
</comment>